<keyword evidence="3" id="KW-1185">Reference proteome</keyword>
<comment type="caution">
    <text evidence="2">The sequence shown here is derived from an EMBL/GenBank/DDBJ whole genome shotgun (WGS) entry which is preliminary data.</text>
</comment>
<feature type="non-terminal residue" evidence="2">
    <location>
        <position position="243"/>
    </location>
</feature>
<proteinExistence type="predicted"/>
<reference evidence="2 3" key="1">
    <citation type="journal article" date="2019" name="Sci. Rep.">
        <title>Orb-weaving spider Araneus ventricosus genome elucidates the spidroin gene catalogue.</title>
        <authorList>
            <person name="Kono N."/>
            <person name="Nakamura H."/>
            <person name="Ohtoshi R."/>
            <person name="Moran D.A.P."/>
            <person name="Shinohara A."/>
            <person name="Yoshida Y."/>
            <person name="Fujiwara M."/>
            <person name="Mori M."/>
            <person name="Tomita M."/>
            <person name="Arakawa K."/>
        </authorList>
    </citation>
    <scope>NUCLEOTIDE SEQUENCE [LARGE SCALE GENOMIC DNA]</scope>
</reference>
<evidence type="ECO:0000313" key="3">
    <source>
        <dbReference type="Proteomes" id="UP000499080"/>
    </source>
</evidence>
<evidence type="ECO:0000313" key="2">
    <source>
        <dbReference type="EMBL" id="GBN54080.1"/>
    </source>
</evidence>
<name>A0A4Y2PU30_ARAVE</name>
<accession>A0A4Y2PU30</accession>
<dbReference type="AlphaFoldDB" id="A0A4Y2PU30"/>
<sequence length="243" mass="27420">MEEGGRSRSSLSSNASSQRTLSADSNSSRRNSDNAIDHGPGDYVATWIKTSNQPVQEICRQITRFEKIIDDSQRKASMARDILKGCKDQHFAGETSSHYMNELNLTTEKIAKAEKEIQKLGPCPLLTCTRHHEPTNDYEMTEAGQYPLTKSPTPPINLSYDKIFKQVSPKKAARPQLGKSNPPIETSNRFQNLMDTTEINIINDKEIKISIPDINLKLSADYNLTIQEITRKFPETICKYNRG</sequence>
<organism evidence="2 3">
    <name type="scientific">Araneus ventricosus</name>
    <name type="common">Orbweaver spider</name>
    <name type="synonym">Epeira ventricosa</name>
    <dbReference type="NCBI Taxonomy" id="182803"/>
    <lineage>
        <taxon>Eukaryota</taxon>
        <taxon>Metazoa</taxon>
        <taxon>Ecdysozoa</taxon>
        <taxon>Arthropoda</taxon>
        <taxon>Chelicerata</taxon>
        <taxon>Arachnida</taxon>
        <taxon>Araneae</taxon>
        <taxon>Araneomorphae</taxon>
        <taxon>Entelegynae</taxon>
        <taxon>Araneoidea</taxon>
        <taxon>Araneidae</taxon>
        <taxon>Araneus</taxon>
    </lineage>
</organism>
<feature type="compositionally biased region" description="Low complexity" evidence="1">
    <location>
        <begin position="7"/>
        <end position="29"/>
    </location>
</feature>
<protein>
    <submittedName>
        <fullName evidence="2">Uncharacterized protein</fullName>
    </submittedName>
</protein>
<evidence type="ECO:0000256" key="1">
    <source>
        <dbReference type="SAM" id="MobiDB-lite"/>
    </source>
</evidence>
<gene>
    <name evidence="2" type="ORF">AVEN_140637_1</name>
</gene>
<dbReference type="Proteomes" id="UP000499080">
    <property type="component" value="Unassembled WGS sequence"/>
</dbReference>
<feature type="region of interest" description="Disordered" evidence="1">
    <location>
        <begin position="1"/>
        <end position="38"/>
    </location>
</feature>
<dbReference type="EMBL" id="BGPR01012013">
    <property type="protein sequence ID" value="GBN54080.1"/>
    <property type="molecule type" value="Genomic_DNA"/>
</dbReference>